<dbReference type="GeneID" id="54484086"/>
<evidence type="ECO:0000313" key="7">
    <source>
        <dbReference type="Proteomes" id="UP000799437"/>
    </source>
</evidence>
<dbReference type="EMBL" id="ML996565">
    <property type="protein sequence ID" value="KAF2762815.1"/>
    <property type="molecule type" value="Genomic_DNA"/>
</dbReference>
<dbReference type="Pfam" id="PF08623">
    <property type="entry name" value="TIP120"/>
    <property type="match status" value="1"/>
</dbReference>
<dbReference type="Proteomes" id="UP000799437">
    <property type="component" value="Unassembled WGS sequence"/>
</dbReference>
<dbReference type="InterPro" id="IPR011989">
    <property type="entry name" value="ARM-like"/>
</dbReference>
<dbReference type="OrthoDB" id="6260732at2759"/>
<organism evidence="6 7">
    <name type="scientific">Pseudovirgaria hyperparasitica</name>
    <dbReference type="NCBI Taxonomy" id="470096"/>
    <lineage>
        <taxon>Eukaryota</taxon>
        <taxon>Fungi</taxon>
        <taxon>Dikarya</taxon>
        <taxon>Ascomycota</taxon>
        <taxon>Pezizomycotina</taxon>
        <taxon>Dothideomycetes</taxon>
        <taxon>Dothideomycetes incertae sedis</taxon>
        <taxon>Acrospermales</taxon>
        <taxon>Acrospermaceae</taxon>
        <taxon>Pseudovirgaria</taxon>
    </lineage>
</organism>
<comment type="similarity">
    <text evidence="1">Belongs to the CAND family.</text>
</comment>
<dbReference type="Pfam" id="PF25782">
    <property type="entry name" value="TPR_CAND1"/>
    <property type="match status" value="1"/>
</dbReference>
<feature type="region of interest" description="Disordered" evidence="4">
    <location>
        <begin position="475"/>
        <end position="529"/>
    </location>
</feature>
<protein>
    <submittedName>
        <fullName evidence="6">Cullin-associated NEDD8-dissociated protein-like protein</fullName>
    </submittedName>
</protein>
<proteinExistence type="inferred from homology"/>
<dbReference type="Gene3D" id="1.25.10.10">
    <property type="entry name" value="Leucine-rich Repeat Variant"/>
    <property type="match status" value="1"/>
</dbReference>
<keyword evidence="7" id="KW-1185">Reference proteome</keyword>
<dbReference type="PANTHER" id="PTHR12696">
    <property type="entry name" value="TIP120"/>
    <property type="match status" value="1"/>
</dbReference>
<evidence type="ECO:0000259" key="5">
    <source>
        <dbReference type="Pfam" id="PF08623"/>
    </source>
</evidence>
<feature type="region of interest" description="Disordered" evidence="4">
    <location>
        <begin position="363"/>
        <end position="402"/>
    </location>
</feature>
<gene>
    <name evidence="6" type="ORF">EJ05DRAFT_471773</name>
</gene>
<dbReference type="InterPro" id="IPR016024">
    <property type="entry name" value="ARM-type_fold"/>
</dbReference>
<keyword evidence="3" id="KW-0833">Ubl conjugation pathway</keyword>
<dbReference type="InterPro" id="IPR013932">
    <property type="entry name" value="TATA-bd_TIP120"/>
</dbReference>
<feature type="domain" description="TATA-binding protein interacting (TIP20)" evidence="5">
    <location>
        <begin position="1145"/>
        <end position="1312"/>
    </location>
</feature>
<sequence length="1333" mass="145591">MASAAIPLNPQASNVGHLLPKLYDADSDLRYMALNDLLQMFNLAHPNFLSSDYSICAKTVDGLLHTLNDTNGEVQNMAIKCLGPFVNKCPESILCPLLDKVSQIETGNIVDSSIPALALREIVVSFPRPSPGVPRKKQVQDAYAAISKALIPRLVGHNVMPSQKTPATSPPSMLQADVDAGTDTNAIDALTEVARCFGSMLHEREIEALLKTTFDILQAEKANSVLKKKSVVAISALAPHFSDLLLSSFISQLIENLGDPHLTHGKKRLYITILGSMSRSIPKKFGPYLKTLAPFVLSALSQEDLDEDMGSDEDESRDPEVDEVREAALTAIDGFLASCSQDMYMYTPEVVSAAIRFLKYDPNVRDDEDDDDDEDEMDPNDDFEDDDFEEDAGQDDEDDSSWKVRRCAAKALHTLIATRSGDLIPDGTLYQSVAPSLIGRFKEKEESVRLEVLSSLSTLVRNTGDGSASAYHLQANGAHTAMGPPPTRKRRRGGSDASMVDSQTLKSVSAGYDSPAPASPPTGPRANLASISPDIVRGLDPLLKTGPVPTKQASIILLRDIVLTQHGGLSGFLDQIMGPIIDAIRTSGTHATATSGFSSSVTANSLRMESLRLLGSIADLHSSKGLQPFLAKVVPVLIVAAQDKYSKVAVEALISVEQVIKALTPPRAASQEQQNRVYLEQLYDLLAHRISSKDVDTEVRRKAVHVLGLLIGRTSGTPDLLSPSKRQEGLDALLVRLKNELTRLATVRAVDVIAAHTQSTHDLSSPWVREVTTELGAQLRKSSRSLRGASLSALKTLTLSSPCRELLDAPTIKAVIEMLLPILSGEDLHMLGPALVILATFIKDNGKKYATPDFNSAVCNVTTFTVTGLALEAYLALVRAIGEQGAGKDLMQKFLSIGVSGAPDITGRSIGTLLVYGSQVDLGVKLEQFPQELKFPEDRRQCLAVTVLGEVGFQMGTNSPLPPSQFIECFQARSDKLPLAAAIAMGRAGSSNIKVFLPKILSAMGQQSSPQYLLMHSIKEILQHKEAEAEVLPYAQTLWQNLVAASQAEDNRAIGAECIGRLAIIDPKTYLPQLQNMLSDRNVIVRGMVTAALRYTLADTDESYDQYLRPIVIGMLSKMLNESDLENRRLGLTTFNSAMHNKPELILPHLNELLPFAMRETIIKPELIREVKMGPFTHKVDDGLEIRKSAYETLYALLESAFNRLNVSEFFDRVIAGIGDEHDIRILCNLMVTKLMVVTPDETSSRLQPISEKFRAVLSVKPKDNAVKQELEKMQESSKGVLKVSVQLNKTFAADLGSENPNSRAWQEYFGWASKEHGTLLKIAEDEMKEKER</sequence>
<evidence type="ECO:0000256" key="4">
    <source>
        <dbReference type="SAM" id="MobiDB-lite"/>
    </source>
</evidence>
<accession>A0A6A6WKU0</accession>
<evidence type="ECO:0000256" key="1">
    <source>
        <dbReference type="ARBA" id="ARBA00007657"/>
    </source>
</evidence>
<dbReference type="GO" id="GO:0010265">
    <property type="term" value="P:SCF complex assembly"/>
    <property type="evidence" value="ECO:0007669"/>
    <property type="project" value="InterPro"/>
</dbReference>
<evidence type="ECO:0000256" key="3">
    <source>
        <dbReference type="ARBA" id="ARBA00022786"/>
    </source>
</evidence>
<keyword evidence="2" id="KW-0677">Repeat</keyword>
<dbReference type="InterPro" id="IPR039852">
    <property type="entry name" value="CAND1/CAND2"/>
</dbReference>
<reference evidence="6" key="1">
    <citation type="journal article" date="2020" name="Stud. Mycol.">
        <title>101 Dothideomycetes genomes: a test case for predicting lifestyles and emergence of pathogens.</title>
        <authorList>
            <person name="Haridas S."/>
            <person name="Albert R."/>
            <person name="Binder M."/>
            <person name="Bloem J."/>
            <person name="Labutti K."/>
            <person name="Salamov A."/>
            <person name="Andreopoulos B."/>
            <person name="Baker S."/>
            <person name="Barry K."/>
            <person name="Bills G."/>
            <person name="Bluhm B."/>
            <person name="Cannon C."/>
            <person name="Castanera R."/>
            <person name="Culley D."/>
            <person name="Daum C."/>
            <person name="Ezra D."/>
            <person name="Gonzalez J."/>
            <person name="Henrissat B."/>
            <person name="Kuo A."/>
            <person name="Liang C."/>
            <person name="Lipzen A."/>
            <person name="Lutzoni F."/>
            <person name="Magnuson J."/>
            <person name="Mondo S."/>
            <person name="Nolan M."/>
            <person name="Ohm R."/>
            <person name="Pangilinan J."/>
            <person name="Park H.-J."/>
            <person name="Ramirez L."/>
            <person name="Alfaro M."/>
            <person name="Sun H."/>
            <person name="Tritt A."/>
            <person name="Yoshinaga Y."/>
            <person name="Zwiers L.-H."/>
            <person name="Turgeon B."/>
            <person name="Goodwin S."/>
            <person name="Spatafora J."/>
            <person name="Crous P."/>
            <person name="Grigoriev I."/>
        </authorList>
    </citation>
    <scope>NUCLEOTIDE SEQUENCE</scope>
    <source>
        <strain evidence="6">CBS 121739</strain>
    </source>
</reference>
<feature type="compositionally biased region" description="Acidic residues" evidence="4">
    <location>
        <begin position="366"/>
        <end position="399"/>
    </location>
</feature>
<dbReference type="RefSeq" id="XP_033605266.1">
    <property type="nucleotide sequence ID" value="XM_033743032.1"/>
</dbReference>
<dbReference type="SUPFAM" id="SSF48371">
    <property type="entry name" value="ARM repeat"/>
    <property type="match status" value="1"/>
</dbReference>
<name>A0A6A6WKU0_9PEZI</name>
<evidence type="ECO:0000313" key="6">
    <source>
        <dbReference type="EMBL" id="KAF2762815.1"/>
    </source>
</evidence>
<evidence type="ECO:0000256" key="2">
    <source>
        <dbReference type="ARBA" id="ARBA00022737"/>
    </source>
</evidence>